<evidence type="ECO:0000256" key="2">
    <source>
        <dbReference type="SAM" id="SignalP"/>
    </source>
</evidence>
<protein>
    <submittedName>
        <fullName evidence="4">Prolyl oligopeptidase family serine peptidase</fullName>
    </submittedName>
</protein>
<dbReference type="GO" id="GO:0008236">
    <property type="term" value="F:serine-type peptidase activity"/>
    <property type="evidence" value="ECO:0007669"/>
    <property type="project" value="InterPro"/>
</dbReference>
<keyword evidence="1 2" id="KW-0732">Signal</keyword>
<feature type="chain" id="PRO_5038046721" evidence="2">
    <location>
        <begin position="33"/>
        <end position="424"/>
    </location>
</feature>
<dbReference type="InterPro" id="IPR029058">
    <property type="entry name" value="AB_hydrolase_fold"/>
</dbReference>
<organism evidence="4 5">
    <name type="scientific">Brachybacterium paraconglomeratum</name>
    <dbReference type="NCBI Taxonomy" id="173362"/>
    <lineage>
        <taxon>Bacteria</taxon>
        <taxon>Bacillati</taxon>
        <taxon>Actinomycetota</taxon>
        <taxon>Actinomycetes</taxon>
        <taxon>Micrococcales</taxon>
        <taxon>Dermabacteraceae</taxon>
        <taxon>Brachybacterium</taxon>
    </lineage>
</organism>
<evidence type="ECO:0000259" key="3">
    <source>
        <dbReference type="Pfam" id="PF00326"/>
    </source>
</evidence>
<evidence type="ECO:0000313" key="4">
    <source>
        <dbReference type="EMBL" id="HJF49444.1"/>
    </source>
</evidence>
<name>A0A921GNJ2_9MICO</name>
<gene>
    <name evidence="4" type="ORF">K8W24_06545</name>
</gene>
<dbReference type="Gene3D" id="2.60.40.2180">
    <property type="match status" value="1"/>
</dbReference>
<sequence length="424" mass="45458">MRTTLPRRSLLTAGAVGTAVGATALLPVCAQAAPPGRGTASQARFDLGAEVLDGGEQVVTLTLRSPALAPVARESLTVDTFAVHVRATSPLDGALAYEQDRVVTAVRWSGRDAVLELEHGQDVAGASTLLYTSGRNVRLDLEYTITQAAPLRKRGSGAEVELSSFVQGELVSPEVDAFTHHQVDGGLKYRLFTPSSKGPKGAGRRKGRALVVWLHGGGEGGLLTGGHDYYDNETTLRANRGALGLATDEAQEAFGGAYVLAPQSTSAWMQDGDGFAPQIQAVIDEVVAREDIDEDRIHVLGCSNGGFMTLKMVAEQPGRFASQVPICGAVSGPEGTYHLSDDTLRSLAETPTWLVAAANDDTIDAEANTVRFHELIEDSILSLYPTVEWDGVEYPGHWSWIYVARNDPQHEGVRIWDWMAAQQR</sequence>
<comment type="caution">
    <text evidence="4">The sequence shown here is derived from an EMBL/GenBank/DDBJ whole genome shotgun (WGS) entry which is preliminary data.</text>
</comment>
<evidence type="ECO:0000313" key="5">
    <source>
        <dbReference type="Proteomes" id="UP000775129"/>
    </source>
</evidence>
<dbReference type="Proteomes" id="UP000775129">
    <property type="component" value="Unassembled WGS sequence"/>
</dbReference>
<feature type="domain" description="Peptidase S9 prolyl oligopeptidase catalytic" evidence="3">
    <location>
        <begin position="268"/>
        <end position="328"/>
    </location>
</feature>
<reference evidence="4" key="2">
    <citation type="submission" date="2021-09" db="EMBL/GenBank/DDBJ databases">
        <authorList>
            <person name="Gilroy R."/>
        </authorList>
    </citation>
    <scope>NUCLEOTIDE SEQUENCE</scope>
    <source>
        <strain evidence="4">1647</strain>
    </source>
</reference>
<dbReference type="InterPro" id="IPR001375">
    <property type="entry name" value="Peptidase_S9_cat"/>
</dbReference>
<dbReference type="PROSITE" id="PS51318">
    <property type="entry name" value="TAT"/>
    <property type="match status" value="1"/>
</dbReference>
<dbReference type="AlphaFoldDB" id="A0A921GNJ2"/>
<dbReference type="InterPro" id="IPR050955">
    <property type="entry name" value="Plant_Biomass_Hydrol_Est"/>
</dbReference>
<dbReference type="InterPro" id="IPR006311">
    <property type="entry name" value="TAT_signal"/>
</dbReference>
<accession>A0A921GNJ2</accession>
<dbReference type="PANTHER" id="PTHR43037">
    <property type="entry name" value="UNNAMED PRODUCT-RELATED"/>
    <property type="match status" value="1"/>
</dbReference>
<dbReference type="Gene3D" id="3.40.50.1820">
    <property type="entry name" value="alpha/beta hydrolase"/>
    <property type="match status" value="1"/>
</dbReference>
<dbReference type="GO" id="GO:0006508">
    <property type="term" value="P:proteolysis"/>
    <property type="evidence" value="ECO:0007669"/>
    <property type="project" value="InterPro"/>
</dbReference>
<proteinExistence type="predicted"/>
<evidence type="ECO:0000256" key="1">
    <source>
        <dbReference type="ARBA" id="ARBA00022729"/>
    </source>
</evidence>
<dbReference type="Pfam" id="PF00326">
    <property type="entry name" value="Peptidase_S9"/>
    <property type="match status" value="1"/>
</dbReference>
<dbReference type="SUPFAM" id="SSF53474">
    <property type="entry name" value="alpha/beta-Hydrolases"/>
    <property type="match status" value="1"/>
</dbReference>
<reference evidence="4" key="1">
    <citation type="journal article" date="2021" name="PeerJ">
        <title>Extensive microbial diversity within the chicken gut microbiome revealed by metagenomics and culture.</title>
        <authorList>
            <person name="Gilroy R."/>
            <person name="Ravi A."/>
            <person name="Getino M."/>
            <person name="Pursley I."/>
            <person name="Horton D.L."/>
            <person name="Alikhan N.F."/>
            <person name="Baker D."/>
            <person name="Gharbi K."/>
            <person name="Hall N."/>
            <person name="Watson M."/>
            <person name="Adriaenssens E.M."/>
            <person name="Foster-Nyarko E."/>
            <person name="Jarju S."/>
            <person name="Secka A."/>
            <person name="Antonio M."/>
            <person name="Oren A."/>
            <person name="Chaudhuri R.R."/>
            <person name="La Ragione R."/>
            <person name="Hildebrand F."/>
            <person name="Pallen M.J."/>
        </authorList>
    </citation>
    <scope>NUCLEOTIDE SEQUENCE</scope>
    <source>
        <strain evidence="4">1647</strain>
    </source>
</reference>
<dbReference type="EMBL" id="DYWO01000188">
    <property type="protein sequence ID" value="HJF49444.1"/>
    <property type="molecule type" value="Genomic_DNA"/>
</dbReference>
<feature type="signal peptide" evidence="2">
    <location>
        <begin position="1"/>
        <end position="32"/>
    </location>
</feature>
<dbReference type="PANTHER" id="PTHR43037:SF1">
    <property type="entry name" value="BLL1128 PROTEIN"/>
    <property type="match status" value="1"/>
</dbReference>